<dbReference type="AlphaFoldDB" id="A0A6S8IQE8"/>
<protein>
    <submittedName>
        <fullName evidence="2">Uncharacterized protein</fullName>
    </submittedName>
</protein>
<evidence type="ECO:0000313" key="3">
    <source>
        <dbReference type="EMBL" id="CAE0488000.1"/>
    </source>
</evidence>
<dbReference type="InterPro" id="IPR018616">
    <property type="entry name" value="GUCD1"/>
</dbReference>
<dbReference type="Gene3D" id="3.90.70.10">
    <property type="entry name" value="Cysteine proteinases"/>
    <property type="match status" value="1"/>
</dbReference>
<dbReference type="EMBL" id="HBIP01006034">
    <property type="protein sequence ID" value="CAE0488000.1"/>
    <property type="molecule type" value="Transcribed_RNA"/>
</dbReference>
<evidence type="ECO:0000313" key="2">
    <source>
        <dbReference type="EMBL" id="CAE0487999.1"/>
    </source>
</evidence>
<feature type="region of interest" description="Disordered" evidence="1">
    <location>
        <begin position="170"/>
        <end position="224"/>
    </location>
</feature>
<reference evidence="2" key="1">
    <citation type="submission" date="2021-01" db="EMBL/GenBank/DDBJ databases">
        <authorList>
            <person name="Corre E."/>
            <person name="Pelletier E."/>
            <person name="Niang G."/>
            <person name="Scheremetjew M."/>
            <person name="Finn R."/>
            <person name="Kale V."/>
            <person name="Holt S."/>
            <person name="Cochrane G."/>
            <person name="Meng A."/>
            <person name="Brown T."/>
            <person name="Cohen L."/>
        </authorList>
    </citation>
    <scope>NUCLEOTIDE SEQUENCE</scope>
    <source>
        <strain evidence="2">CCMP1320</strain>
    </source>
</reference>
<dbReference type="PANTHER" id="PTHR31400">
    <property type="entry name" value="GUANYLYL CYCLASE DOMAIN CONTAINING PROTEIN 1 GUCD1"/>
    <property type="match status" value="1"/>
</dbReference>
<gene>
    <name evidence="2" type="ORF">DTER00134_LOCUS3062</name>
    <name evidence="3" type="ORF">DTER00134_LOCUS3063</name>
</gene>
<accession>A0A6S8IQE8</accession>
<dbReference type="PANTHER" id="PTHR31400:SF1">
    <property type="entry name" value="PROTEIN GUCD1"/>
    <property type="match status" value="1"/>
</dbReference>
<dbReference type="EMBL" id="HBIP01006033">
    <property type="protein sequence ID" value="CAE0487999.1"/>
    <property type="molecule type" value="Transcribed_RNA"/>
</dbReference>
<sequence>MRDDACKRCGKGCCQVTNGHNSRFPHIRQQHSWDCGLTCLHMYLQACGQHCDYDLLRQRAATESVWTVDLAHLARSFGLGVEFTSLMLGPNPLYKSEKFYMEHIHEDEQRVIKLFESAADAGIRLSQCSLSWQTLASVLTKQQNQVGTLATVLVLVDKRRLPQNFRLCQRRPPPSLPLHHQHQQQQPQHQSELCDPVPQRQGEDFWRPQCPQQPQPPAGLSPVRHRACLGAGTSTSSSPGRTSDYVGHYILLVEWDQAAQRFAVLDPDSPIAPLFLSPPELDHARKAFGTDEDVCVLSCPPSLLLESGASSPTAAGAAKQQAAPQRIRQVAV</sequence>
<dbReference type="Pfam" id="PF09778">
    <property type="entry name" value="Guanylate_cyc_2"/>
    <property type="match status" value="2"/>
</dbReference>
<organism evidence="2">
    <name type="scientific">Dunaliella tertiolecta</name>
    <name type="common">Green alga</name>
    <dbReference type="NCBI Taxonomy" id="3047"/>
    <lineage>
        <taxon>Eukaryota</taxon>
        <taxon>Viridiplantae</taxon>
        <taxon>Chlorophyta</taxon>
        <taxon>core chlorophytes</taxon>
        <taxon>Chlorophyceae</taxon>
        <taxon>CS clade</taxon>
        <taxon>Chlamydomonadales</taxon>
        <taxon>Dunaliellaceae</taxon>
        <taxon>Dunaliella</taxon>
    </lineage>
</organism>
<name>A0A6S8IQE8_DUNTE</name>
<proteinExistence type="predicted"/>
<evidence type="ECO:0000256" key="1">
    <source>
        <dbReference type="SAM" id="MobiDB-lite"/>
    </source>
</evidence>